<dbReference type="AlphaFoldDB" id="A0A415P1B9"/>
<sequence>MGKIVNCSQCQNLRSNISDQGNKTSRWYCEISRTECQPYREIARAKGSQLPIKTAPKWCPLKCSKQ</sequence>
<name>A0A415P1B9_9FIRM</name>
<accession>A0A415P1B9</accession>
<evidence type="ECO:0000313" key="1">
    <source>
        <dbReference type="EMBL" id="RHM06468.1"/>
    </source>
</evidence>
<organism evidence="1 2">
    <name type="scientific">Amedibacillus dolichus</name>
    <dbReference type="NCBI Taxonomy" id="31971"/>
    <lineage>
        <taxon>Bacteria</taxon>
        <taxon>Bacillati</taxon>
        <taxon>Bacillota</taxon>
        <taxon>Erysipelotrichia</taxon>
        <taxon>Erysipelotrichales</taxon>
        <taxon>Erysipelotrichaceae</taxon>
        <taxon>Amedibacillus</taxon>
    </lineage>
</organism>
<proteinExistence type="predicted"/>
<keyword evidence="2" id="KW-1185">Reference proteome</keyword>
<dbReference type="Proteomes" id="UP000284868">
    <property type="component" value="Unassembled WGS sequence"/>
</dbReference>
<reference evidence="1 2" key="1">
    <citation type="submission" date="2018-08" db="EMBL/GenBank/DDBJ databases">
        <title>A genome reference for cultivated species of the human gut microbiota.</title>
        <authorList>
            <person name="Zou Y."/>
            <person name="Xue W."/>
            <person name="Luo G."/>
        </authorList>
    </citation>
    <scope>NUCLEOTIDE SEQUENCE [LARGE SCALE GENOMIC DNA]</scope>
    <source>
        <strain evidence="1 2">AF35-6BH</strain>
    </source>
</reference>
<dbReference type="OrthoDB" id="21314at128827"/>
<gene>
    <name evidence="1" type="ORF">DWZ83_09770</name>
</gene>
<dbReference type="EMBL" id="QRPK01000084">
    <property type="protein sequence ID" value="RHM06468.1"/>
    <property type="molecule type" value="Genomic_DNA"/>
</dbReference>
<comment type="caution">
    <text evidence="1">The sequence shown here is derived from an EMBL/GenBank/DDBJ whole genome shotgun (WGS) entry which is preliminary data.</text>
</comment>
<protein>
    <submittedName>
        <fullName evidence="1">Uncharacterized protein</fullName>
    </submittedName>
</protein>
<evidence type="ECO:0000313" key="2">
    <source>
        <dbReference type="Proteomes" id="UP000284868"/>
    </source>
</evidence>